<comment type="caution">
    <text evidence="14">The sequence shown here is derived from an EMBL/GenBank/DDBJ whole genome shotgun (WGS) entry which is preliminary data.</text>
</comment>
<evidence type="ECO:0000256" key="4">
    <source>
        <dbReference type="ARBA" id="ARBA00011738"/>
    </source>
</evidence>
<evidence type="ECO:0000313" key="14">
    <source>
        <dbReference type="EMBL" id="PZW36623.1"/>
    </source>
</evidence>
<comment type="function">
    <text evidence="1">Responsible for the formation of the pyrimidine heterocycle in the thiamine biosynthesis pathway. Catalyzes the formation of hydroxymethylpyrimidine phosphate (HMP-P) from histidine and pyridoxal phosphate (PLP). The protein uses PLP and the active site histidine to form HMP-P, generating an inactive enzyme. The enzyme can only undergo a single turnover, which suggests it is a suicide enzyme.</text>
</comment>
<reference evidence="14 15" key="1">
    <citation type="submission" date="2018-06" db="EMBL/GenBank/DDBJ databases">
        <title>Genomic Encyclopedia of Archaeal and Bacterial Type Strains, Phase II (KMG-II): from individual species to whole genera.</title>
        <authorList>
            <person name="Goeker M."/>
        </authorList>
    </citation>
    <scope>NUCLEOTIDE SEQUENCE [LARGE SCALE GENOMIC DNA]</scope>
    <source>
        <strain evidence="14 15">ATCC BAA-1881</strain>
    </source>
</reference>
<evidence type="ECO:0000256" key="9">
    <source>
        <dbReference type="ARBA" id="ARBA00023004"/>
    </source>
</evidence>
<dbReference type="PANTHER" id="PTHR31528:SF1">
    <property type="entry name" value="4-AMINO-5-HYDROXYMETHYL-2-METHYLPYRIMIDINE PHOSPHATE SYNTHASE THI11-RELATED"/>
    <property type="match status" value="1"/>
</dbReference>
<protein>
    <recommendedName>
        <fullName evidence="10">Thiamine pyrimidine synthase</fullName>
    </recommendedName>
</protein>
<comment type="pathway">
    <text evidence="2">Cofactor biosynthesis; thiamine diphosphate biosynthesis.</text>
</comment>
<dbReference type="PANTHER" id="PTHR31528">
    <property type="entry name" value="4-AMINO-5-HYDROXYMETHYL-2-METHYLPYRIMIDINE PHOSPHATE SYNTHASE THI11-RELATED"/>
    <property type="match status" value="1"/>
</dbReference>
<dbReference type="AlphaFoldDB" id="A0A326UW71"/>
<feature type="transmembrane region" description="Helical" evidence="12">
    <location>
        <begin position="7"/>
        <end position="28"/>
    </location>
</feature>
<keyword evidence="9" id="KW-0408">Iron</keyword>
<evidence type="ECO:0000313" key="15">
    <source>
        <dbReference type="Proteomes" id="UP000248806"/>
    </source>
</evidence>
<keyword evidence="12" id="KW-0472">Membrane</keyword>
<keyword evidence="7" id="KW-0663">Pyridoxal phosphate</keyword>
<dbReference type="GO" id="GO:0046872">
    <property type="term" value="F:metal ion binding"/>
    <property type="evidence" value="ECO:0007669"/>
    <property type="project" value="UniProtKB-KW"/>
</dbReference>
<evidence type="ECO:0000256" key="6">
    <source>
        <dbReference type="ARBA" id="ARBA00022723"/>
    </source>
</evidence>
<evidence type="ECO:0000256" key="1">
    <source>
        <dbReference type="ARBA" id="ARBA00003469"/>
    </source>
</evidence>
<evidence type="ECO:0000256" key="8">
    <source>
        <dbReference type="ARBA" id="ARBA00022977"/>
    </source>
</evidence>
<evidence type="ECO:0000256" key="2">
    <source>
        <dbReference type="ARBA" id="ARBA00004948"/>
    </source>
</evidence>
<dbReference type="EMBL" id="QKUF01000001">
    <property type="protein sequence ID" value="PZW36623.1"/>
    <property type="molecule type" value="Genomic_DNA"/>
</dbReference>
<keyword evidence="12" id="KW-0812">Transmembrane</keyword>
<dbReference type="InterPro" id="IPR027939">
    <property type="entry name" value="NMT1/THI5"/>
</dbReference>
<evidence type="ECO:0000256" key="10">
    <source>
        <dbReference type="ARBA" id="ARBA00033171"/>
    </source>
</evidence>
<evidence type="ECO:0000256" key="11">
    <source>
        <dbReference type="ARBA" id="ARBA00048179"/>
    </source>
</evidence>
<sequence length="348" mass="38744">MSKRMRLLASILIPVLLIAIVAGLFFWLQRGNTQGGPQEMVKVTLAPDWTPNTNYTGVYVAQKQGWYHEQGIDLQILPYSPNTTPDTLVVNNKADIGISSMEGVVADAAAGQPVTSIAAIFQHNTSELVALADSGIKRPRDLDGKIYGGFGAPYEEAVVREIIKKDGGKGDFKNVIVNTNVMDALKQKKIDFAWIFEGVDGVRADREGLKLIRFPIKDHGIPDYYTPTFITSPRQMKEKPDVLRKFMAATAKGYEYAREHPEDAAKMLIELGGKDAFPDPDFVIASQKYQSQYYADPGQPWGWQEPKVWLGYPRFMLQAGAVMDASGKPVKRLEINTLYTNDFLPPKK</sequence>
<dbReference type="OrthoDB" id="9815602at2"/>
<keyword evidence="12" id="KW-1133">Transmembrane helix</keyword>
<accession>A0A326UW71</accession>
<dbReference type="GO" id="GO:0016740">
    <property type="term" value="F:transferase activity"/>
    <property type="evidence" value="ECO:0007669"/>
    <property type="project" value="UniProtKB-KW"/>
</dbReference>
<dbReference type="GO" id="GO:0009228">
    <property type="term" value="P:thiamine biosynthetic process"/>
    <property type="evidence" value="ECO:0007669"/>
    <property type="project" value="UniProtKB-KW"/>
</dbReference>
<keyword evidence="15" id="KW-1185">Reference proteome</keyword>
<organism evidence="14 15">
    <name type="scientific">Thermosporothrix hazakensis</name>
    <dbReference type="NCBI Taxonomy" id="644383"/>
    <lineage>
        <taxon>Bacteria</taxon>
        <taxon>Bacillati</taxon>
        <taxon>Chloroflexota</taxon>
        <taxon>Ktedonobacteria</taxon>
        <taxon>Ktedonobacterales</taxon>
        <taxon>Thermosporotrichaceae</taxon>
        <taxon>Thermosporothrix</taxon>
    </lineage>
</organism>
<dbReference type="Gene3D" id="3.40.190.10">
    <property type="entry name" value="Periplasmic binding protein-like II"/>
    <property type="match status" value="2"/>
</dbReference>
<dbReference type="SUPFAM" id="SSF53850">
    <property type="entry name" value="Periplasmic binding protein-like II"/>
    <property type="match status" value="1"/>
</dbReference>
<name>A0A326UW71_THEHA</name>
<keyword evidence="8" id="KW-0784">Thiamine biosynthesis</keyword>
<comment type="subunit">
    <text evidence="4">Homodimer.</text>
</comment>
<proteinExistence type="inferred from homology"/>
<dbReference type="Pfam" id="PF09084">
    <property type="entry name" value="NMT1"/>
    <property type="match status" value="1"/>
</dbReference>
<gene>
    <name evidence="14" type="ORF">EI42_00801</name>
</gene>
<keyword evidence="6" id="KW-0479">Metal-binding</keyword>
<dbReference type="InterPro" id="IPR015168">
    <property type="entry name" value="SsuA/THI5"/>
</dbReference>
<comment type="similarity">
    <text evidence="3">Belongs to the NMT1/THI5 family.</text>
</comment>
<feature type="domain" description="SsuA/THI5-like" evidence="13">
    <location>
        <begin position="52"/>
        <end position="264"/>
    </location>
</feature>
<evidence type="ECO:0000256" key="12">
    <source>
        <dbReference type="SAM" id="Phobius"/>
    </source>
</evidence>
<comment type="catalytic activity">
    <reaction evidence="11">
        <text>N(6)-(pyridoxal phosphate)-L-lysyl-[4-amino-5-hydroxymethyl-2-methylpyrimidine phosphate synthase] + L-histidyl-[4-amino-5-hydroxymethyl-2-methylpyrimidine phosphate synthase] + 2 Fe(3+) + 4 H2O = L-lysyl-[4-amino-5-hydroxymethyl-2-methylpyrimidine phosphate synthase] + (2S)-2-amino-5-hydroxy-4-oxopentanoyl-[4-amino-5-hydroxymethyl-2-methylpyrimidine phosphate synthase] + 4-amino-2-methyl-5-(phosphooxymethyl)pyrimidine + 3-oxopropanoate + 2 Fe(2+) + 2 H(+)</text>
        <dbReference type="Rhea" id="RHEA:65756"/>
        <dbReference type="Rhea" id="RHEA-COMP:16892"/>
        <dbReference type="Rhea" id="RHEA-COMP:16893"/>
        <dbReference type="Rhea" id="RHEA-COMP:16894"/>
        <dbReference type="Rhea" id="RHEA-COMP:16895"/>
        <dbReference type="ChEBI" id="CHEBI:15377"/>
        <dbReference type="ChEBI" id="CHEBI:15378"/>
        <dbReference type="ChEBI" id="CHEBI:29033"/>
        <dbReference type="ChEBI" id="CHEBI:29034"/>
        <dbReference type="ChEBI" id="CHEBI:29969"/>
        <dbReference type="ChEBI" id="CHEBI:29979"/>
        <dbReference type="ChEBI" id="CHEBI:33190"/>
        <dbReference type="ChEBI" id="CHEBI:58354"/>
        <dbReference type="ChEBI" id="CHEBI:143915"/>
        <dbReference type="ChEBI" id="CHEBI:157692"/>
    </reaction>
    <physiologicalReaction direction="left-to-right" evidence="11">
        <dbReference type="Rhea" id="RHEA:65757"/>
    </physiologicalReaction>
</comment>
<evidence type="ECO:0000256" key="7">
    <source>
        <dbReference type="ARBA" id="ARBA00022898"/>
    </source>
</evidence>
<dbReference type="Proteomes" id="UP000248806">
    <property type="component" value="Unassembled WGS sequence"/>
</dbReference>
<keyword evidence="5" id="KW-0808">Transferase</keyword>
<evidence type="ECO:0000256" key="3">
    <source>
        <dbReference type="ARBA" id="ARBA00009406"/>
    </source>
</evidence>
<dbReference type="RefSeq" id="WP_111319024.1">
    <property type="nucleotide sequence ID" value="NZ_BIFX01000001.1"/>
</dbReference>
<evidence type="ECO:0000256" key="5">
    <source>
        <dbReference type="ARBA" id="ARBA00022679"/>
    </source>
</evidence>
<evidence type="ECO:0000259" key="13">
    <source>
        <dbReference type="Pfam" id="PF09084"/>
    </source>
</evidence>